<evidence type="ECO:0000256" key="2">
    <source>
        <dbReference type="ARBA" id="ARBA00022475"/>
    </source>
</evidence>
<accession>A0A1X7KGS7</accession>
<dbReference type="Pfam" id="PF02537">
    <property type="entry name" value="CRCB"/>
    <property type="match status" value="1"/>
</dbReference>
<feature type="binding site" evidence="11">
    <location>
        <position position="77"/>
    </location>
    <ligand>
        <name>Na(+)</name>
        <dbReference type="ChEBI" id="CHEBI:29101"/>
        <note>structural</note>
    </ligand>
</feature>
<keyword evidence="11" id="KW-0915">Sodium</keyword>
<comment type="activity regulation">
    <text evidence="11">Na(+) is not transported, but it plays an essential structural role and its presence is essential for fluoride channel function.</text>
</comment>
<dbReference type="GO" id="GO:0005886">
    <property type="term" value="C:plasma membrane"/>
    <property type="evidence" value="ECO:0007669"/>
    <property type="project" value="UniProtKB-SubCell"/>
</dbReference>
<evidence type="ECO:0000256" key="5">
    <source>
        <dbReference type="ARBA" id="ARBA00022989"/>
    </source>
</evidence>
<evidence type="ECO:0000256" key="10">
    <source>
        <dbReference type="ARBA" id="ARBA00035585"/>
    </source>
</evidence>
<dbReference type="AlphaFoldDB" id="A0A1X7KGS7"/>
<keyword evidence="7 11" id="KW-0472">Membrane</keyword>
<comment type="subcellular location">
    <subcellularLocation>
        <location evidence="1 11">Cell membrane</location>
        <topology evidence="1 11">Multi-pass membrane protein</topology>
    </subcellularLocation>
</comment>
<evidence type="ECO:0000256" key="3">
    <source>
        <dbReference type="ARBA" id="ARBA00022519"/>
    </source>
</evidence>
<keyword evidence="5 11" id="KW-1133">Transmembrane helix</keyword>
<proteinExistence type="inferred from homology"/>
<feature type="binding site" evidence="11">
    <location>
        <position position="74"/>
    </location>
    <ligand>
        <name>Na(+)</name>
        <dbReference type="ChEBI" id="CHEBI:29101"/>
        <note>structural</note>
    </ligand>
</feature>
<comment type="catalytic activity">
    <reaction evidence="10">
        <text>fluoride(in) = fluoride(out)</text>
        <dbReference type="Rhea" id="RHEA:76159"/>
        <dbReference type="ChEBI" id="CHEBI:17051"/>
    </reaction>
    <physiologicalReaction direction="left-to-right" evidence="10">
        <dbReference type="Rhea" id="RHEA:76160"/>
    </physiologicalReaction>
</comment>
<dbReference type="Proteomes" id="UP000193804">
    <property type="component" value="Unassembled WGS sequence"/>
</dbReference>
<gene>
    <name evidence="11" type="primary">fluC</name>
    <name evidence="11" type="synonym">crcB</name>
    <name evidence="12" type="ORF">SAMN05661096_02717</name>
</gene>
<evidence type="ECO:0000256" key="8">
    <source>
        <dbReference type="ARBA" id="ARBA00023303"/>
    </source>
</evidence>
<dbReference type="HAMAP" id="MF_00454">
    <property type="entry name" value="FluC"/>
    <property type="match status" value="1"/>
</dbReference>
<evidence type="ECO:0000256" key="1">
    <source>
        <dbReference type="ARBA" id="ARBA00004651"/>
    </source>
</evidence>
<feature type="transmembrane region" description="Helical" evidence="11">
    <location>
        <begin position="33"/>
        <end position="57"/>
    </location>
</feature>
<comment type="similarity">
    <text evidence="9 11">Belongs to the fluoride channel Fluc/FEX (TC 1.A.43) family.</text>
</comment>
<dbReference type="EMBL" id="FXAW01000005">
    <property type="protein sequence ID" value="SMG40122.1"/>
    <property type="molecule type" value="Genomic_DNA"/>
</dbReference>
<evidence type="ECO:0000313" key="12">
    <source>
        <dbReference type="EMBL" id="SMG40122.1"/>
    </source>
</evidence>
<keyword evidence="13" id="KW-1185">Reference proteome</keyword>
<sequence>MIKNILLIGLGGGLGSIARYATSQYADKYLSSVLPYGTFIANILGSLLIGVLLGYLVDHPSQNFKLLLVTGFCGGFTTFSTFTYENFSYLQNGQIGLFLLYTLGSVVIGLLTVFAGFNLVKLF</sequence>
<keyword evidence="6 11" id="KW-0406">Ion transport</keyword>
<evidence type="ECO:0000313" key="13">
    <source>
        <dbReference type="Proteomes" id="UP000193804"/>
    </source>
</evidence>
<name>A0A1X7KGS7_9BACT</name>
<dbReference type="GO" id="GO:0062054">
    <property type="term" value="F:fluoride channel activity"/>
    <property type="evidence" value="ECO:0007669"/>
    <property type="project" value="UniProtKB-UniRule"/>
</dbReference>
<feature type="transmembrane region" description="Helical" evidence="11">
    <location>
        <begin position="64"/>
        <end position="83"/>
    </location>
</feature>
<keyword evidence="2 11" id="KW-1003">Cell membrane</keyword>
<dbReference type="InterPro" id="IPR003691">
    <property type="entry name" value="FluC"/>
</dbReference>
<dbReference type="RefSeq" id="WP_245830869.1">
    <property type="nucleotide sequence ID" value="NZ_FXAW01000005.1"/>
</dbReference>
<dbReference type="STRING" id="1028.SAMN05661096_02717"/>
<keyword evidence="4 11" id="KW-0812">Transmembrane</keyword>
<feature type="transmembrane region" description="Helical" evidence="11">
    <location>
        <begin position="95"/>
        <end position="120"/>
    </location>
</feature>
<keyword evidence="3" id="KW-0997">Cell inner membrane</keyword>
<keyword evidence="11" id="KW-0479">Metal-binding</keyword>
<organism evidence="12 13">
    <name type="scientific">Marivirga sericea</name>
    <dbReference type="NCBI Taxonomy" id="1028"/>
    <lineage>
        <taxon>Bacteria</taxon>
        <taxon>Pseudomonadati</taxon>
        <taxon>Bacteroidota</taxon>
        <taxon>Cytophagia</taxon>
        <taxon>Cytophagales</taxon>
        <taxon>Marivirgaceae</taxon>
        <taxon>Marivirga</taxon>
    </lineage>
</organism>
<evidence type="ECO:0000256" key="11">
    <source>
        <dbReference type="HAMAP-Rule" id="MF_00454"/>
    </source>
</evidence>
<evidence type="ECO:0000256" key="4">
    <source>
        <dbReference type="ARBA" id="ARBA00022692"/>
    </source>
</evidence>
<keyword evidence="11" id="KW-0813">Transport</keyword>
<evidence type="ECO:0000256" key="7">
    <source>
        <dbReference type="ARBA" id="ARBA00023136"/>
    </source>
</evidence>
<dbReference type="NCBIfam" id="TIGR00494">
    <property type="entry name" value="crcB"/>
    <property type="match status" value="1"/>
</dbReference>
<comment type="function">
    <text evidence="11">Fluoride-specific ion channel. Important for reducing fluoride concentration in the cell, thus reducing its toxicity.</text>
</comment>
<protein>
    <recommendedName>
        <fullName evidence="11">Fluoride-specific ion channel FluC</fullName>
    </recommendedName>
</protein>
<keyword evidence="8 11" id="KW-0407">Ion channel</keyword>
<dbReference type="PANTHER" id="PTHR28259:SF1">
    <property type="entry name" value="FLUORIDE EXPORT PROTEIN 1-RELATED"/>
    <property type="match status" value="1"/>
</dbReference>
<dbReference type="GO" id="GO:0140114">
    <property type="term" value="P:cellular detoxification of fluoride"/>
    <property type="evidence" value="ECO:0007669"/>
    <property type="project" value="UniProtKB-UniRule"/>
</dbReference>
<reference evidence="13" key="1">
    <citation type="submission" date="2017-04" db="EMBL/GenBank/DDBJ databases">
        <authorList>
            <person name="Varghese N."/>
            <person name="Submissions S."/>
        </authorList>
    </citation>
    <scope>NUCLEOTIDE SEQUENCE [LARGE SCALE GENOMIC DNA]</scope>
    <source>
        <strain evidence="13">DSM 4125</strain>
    </source>
</reference>
<evidence type="ECO:0000256" key="9">
    <source>
        <dbReference type="ARBA" id="ARBA00035120"/>
    </source>
</evidence>
<dbReference type="PANTHER" id="PTHR28259">
    <property type="entry name" value="FLUORIDE EXPORT PROTEIN 1-RELATED"/>
    <property type="match status" value="1"/>
</dbReference>
<evidence type="ECO:0000256" key="6">
    <source>
        <dbReference type="ARBA" id="ARBA00023065"/>
    </source>
</evidence>
<dbReference type="GO" id="GO:0046872">
    <property type="term" value="F:metal ion binding"/>
    <property type="evidence" value="ECO:0007669"/>
    <property type="project" value="UniProtKB-KW"/>
</dbReference>